<feature type="transmembrane region" description="Helical" evidence="6">
    <location>
        <begin position="375"/>
        <end position="397"/>
    </location>
</feature>
<organism evidence="7 8">
    <name type="scientific">Flagellimonas lutaonensis</name>
    <dbReference type="NCBI Taxonomy" id="516051"/>
    <lineage>
        <taxon>Bacteria</taxon>
        <taxon>Pseudomonadati</taxon>
        <taxon>Bacteroidota</taxon>
        <taxon>Flavobacteriia</taxon>
        <taxon>Flavobacteriales</taxon>
        <taxon>Flavobacteriaceae</taxon>
        <taxon>Flagellimonas</taxon>
    </lineage>
</organism>
<keyword evidence="4 6" id="KW-1133">Transmembrane helix</keyword>
<dbReference type="InterPro" id="IPR002797">
    <property type="entry name" value="Polysacc_synth"/>
</dbReference>
<dbReference type="STRING" id="516051.VC82_1359"/>
<dbReference type="KEGG" id="mlt:VC82_1359"/>
<feature type="transmembrane region" description="Helical" evidence="6">
    <location>
        <begin position="238"/>
        <end position="261"/>
    </location>
</feature>
<evidence type="ECO:0000256" key="4">
    <source>
        <dbReference type="ARBA" id="ARBA00022989"/>
    </source>
</evidence>
<feature type="transmembrane region" description="Helical" evidence="6">
    <location>
        <begin position="157"/>
        <end position="181"/>
    </location>
</feature>
<accession>A0A0D5YRS9</accession>
<dbReference type="GO" id="GO:0005886">
    <property type="term" value="C:plasma membrane"/>
    <property type="evidence" value="ECO:0007669"/>
    <property type="project" value="UniProtKB-SubCell"/>
</dbReference>
<evidence type="ECO:0000256" key="6">
    <source>
        <dbReference type="SAM" id="Phobius"/>
    </source>
</evidence>
<keyword evidence="3 6" id="KW-0812">Transmembrane</keyword>
<feature type="transmembrane region" description="Helical" evidence="6">
    <location>
        <begin position="313"/>
        <end position="335"/>
    </location>
</feature>
<dbReference type="EMBL" id="CP011071">
    <property type="protein sequence ID" value="AKA34987.1"/>
    <property type="molecule type" value="Genomic_DNA"/>
</dbReference>
<feature type="transmembrane region" description="Helical" evidence="6">
    <location>
        <begin position="78"/>
        <end position="98"/>
    </location>
</feature>
<comment type="subcellular location">
    <subcellularLocation>
        <location evidence="1">Cell membrane</location>
        <topology evidence="1">Multi-pass membrane protein</topology>
    </subcellularLocation>
</comment>
<evidence type="ECO:0008006" key="9">
    <source>
        <dbReference type="Google" id="ProtNLM"/>
    </source>
</evidence>
<protein>
    <recommendedName>
        <fullName evidence="9">Polysaccharide biosynthesis protein</fullName>
    </recommendedName>
</protein>
<reference evidence="7 8" key="1">
    <citation type="submission" date="2015-03" db="EMBL/GenBank/DDBJ databases">
        <title>Complete genome sequence of Muricauda lutaonensis CC-HSB-11T, isolated from a coastal hot spring.</title>
        <authorList>
            <person name="Kim K.M."/>
        </authorList>
    </citation>
    <scope>NUCLEOTIDE SEQUENCE [LARGE SCALE GENOMIC DNA]</scope>
    <source>
        <strain evidence="7 8">CC-HSB-11</strain>
    </source>
</reference>
<dbReference type="Proteomes" id="UP000032726">
    <property type="component" value="Chromosome"/>
</dbReference>
<dbReference type="Pfam" id="PF01943">
    <property type="entry name" value="Polysacc_synt"/>
    <property type="match status" value="1"/>
</dbReference>
<sequence length="403" mass="45918">MSGVQFANLILPFVYLPYVARVLGIENFGIADYALSFSVYFNSLVSYGFDYSASKAISQASNNEDRNNIFNKVINTKLFLFIVFGAIYFFLVQVVPSFKAESKVFHLAFIGCTASLLSPWFFLQGVERIKLIAKINFVVKLLATGIVFLLIKKPEDYPMLVIVNTLPQLVLSIFIMYWIVATYKFKLKRASLKSIIRALKKNFYIFGNEFSTLVLVNSILLVMGFVVSKKELGAYTSAYRIISSMQLLLVAPFVKSGLPFFSKLYSNSRQMFYRDLKKVGSIYCITVFLCCTLVFVFSKEIVFILFGKSYFQAYYILRIMCYTPFFLSISAVYGWIGIHILGAENRLFLTTTSIGTLGILGAILFRNHLNVSHFAFIRISTELCISLMVSLIFFNLAKRRKKQ</sequence>
<evidence type="ECO:0000256" key="3">
    <source>
        <dbReference type="ARBA" id="ARBA00022692"/>
    </source>
</evidence>
<evidence type="ECO:0000313" key="8">
    <source>
        <dbReference type="Proteomes" id="UP000032726"/>
    </source>
</evidence>
<dbReference type="HOGENOM" id="CLU_022017_0_2_10"/>
<keyword evidence="5 6" id="KW-0472">Membrane</keyword>
<dbReference type="InterPro" id="IPR050833">
    <property type="entry name" value="Poly_Biosynth_Transport"/>
</dbReference>
<evidence type="ECO:0000256" key="2">
    <source>
        <dbReference type="ARBA" id="ARBA00022475"/>
    </source>
</evidence>
<feature type="transmembrane region" description="Helical" evidence="6">
    <location>
        <begin position="135"/>
        <end position="151"/>
    </location>
</feature>
<dbReference type="PANTHER" id="PTHR30250">
    <property type="entry name" value="PST FAMILY PREDICTED COLANIC ACID TRANSPORTER"/>
    <property type="match status" value="1"/>
</dbReference>
<proteinExistence type="predicted"/>
<keyword evidence="8" id="KW-1185">Reference proteome</keyword>
<feature type="transmembrane region" description="Helical" evidence="6">
    <location>
        <begin position="104"/>
        <end position="123"/>
    </location>
</feature>
<name>A0A0D5YRS9_9FLAO</name>
<dbReference type="PANTHER" id="PTHR30250:SF11">
    <property type="entry name" value="O-ANTIGEN TRANSPORTER-RELATED"/>
    <property type="match status" value="1"/>
</dbReference>
<dbReference type="AlphaFoldDB" id="A0A0D5YRS9"/>
<evidence type="ECO:0000256" key="5">
    <source>
        <dbReference type="ARBA" id="ARBA00023136"/>
    </source>
</evidence>
<feature type="transmembrane region" description="Helical" evidence="6">
    <location>
        <begin position="347"/>
        <end position="369"/>
    </location>
</feature>
<gene>
    <name evidence="7" type="ORF">VC82_1359</name>
</gene>
<feature type="transmembrane region" description="Helical" evidence="6">
    <location>
        <begin position="202"/>
        <end position="226"/>
    </location>
</feature>
<feature type="transmembrane region" description="Helical" evidence="6">
    <location>
        <begin position="282"/>
        <end position="307"/>
    </location>
</feature>
<keyword evidence="2" id="KW-1003">Cell membrane</keyword>
<evidence type="ECO:0000256" key="1">
    <source>
        <dbReference type="ARBA" id="ARBA00004651"/>
    </source>
</evidence>
<evidence type="ECO:0000313" key="7">
    <source>
        <dbReference type="EMBL" id="AKA34987.1"/>
    </source>
</evidence>